<sequence length="98" mass="11643">MSERKSELRGKSWKREREERGRRQLAQRDRYVTCTNNEADEFREENQEERTTEVSDELLNNSESLVDPNLKKFANDTKTVSKEAQGPEEENFKNEQFA</sequence>
<protein>
    <submittedName>
        <fullName evidence="2">Uncharacterized protein</fullName>
    </submittedName>
</protein>
<feature type="non-terminal residue" evidence="2">
    <location>
        <position position="98"/>
    </location>
</feature>
<evidence type="ECO:0000313" key="2">
    <source>
        <dbReference type="EMBL" id="KFM57641.1"/>
    </source>
</evidence>
<name>A0A087SXQ2_STEMI</name>
<keyword evidence="3" id="KW-1185">Reference proteome</keyword>
<feature type="region of interest" description="Disordered" evidence="1">
    <location>
        <begin position="1"/>
        <end position="98"/>
    </location>
</feature>
<feature type="compositionally biased region" description="Basic and acidic residues" evidence="1">
    <location>
        <begin position="44"/>
        <end position="53"/>
    </location>
</feature>
<dbReference type="EMBL" id="KK112432">
    <property type="protein sequence ID" value="KFM57641.1"/>
    <property type="molecule type" value="Genomic_DNA"/>
</dbReference>
<feature type="compositionally biased region" description="Basic and acidic residues" evidence="1">
    <location>
        <begin position="69"/>
        <end position="81"/>
    </location>
</feature>
<evidence type="ECO:0000313" key="3">
    <source>
        <dbReference type="Proteomes" id="UP000054359"/>
    </source>
</evidence>
<proteinExistence type="predicted"/>
<organism evidence="2 3">
    <name type="scientific">Stegodyphus mimosarum</name>
    <name type="common">African social velvet spider</name>
    <dbReference type="NCBI Taxonomy" id="407821"/>
    <lineage>
        <taxon>Eukaryota</taxon>
        <taxon>Metazoa</taxon>
        <taxon>Ecdysozoa</taxon>
        <taxon>Arthropoda</taxon>
        <taxon>Chelicerata</taxon>
        <taxon>Arachnida</taxon>
        <taxon>Araneae</taxon>
        <taxon>Araneomorphae</taxon>
        <taxon>Entelegynae</taxon>
        <taxon>Eresoidea</taxon>
        <taxon>Eresidae</taxon>
        <taxon>Stegodyphus</taxon>
    </lineage>
</organism>
<gene>
    <name evidence="2" type="ORF">X975_15019</name>
</gene>
<reference evidence="2 3" key="1">
    <citation type="submission" date="2013-11" db="EMBL/GenBank/DDBJ databases">
        <title>Genome sequencing of Stegodyphus mimosarum.</title>
        <authorList>
            <person name="Bechsgaard J."/>
        </authorList>
    </citation>
    <scope>NUCLEOTIDE SEQUENCE [LARGE SCALE GENOMIC DNA]</scope>
</reference>
<accession>A0A087SXQ2</accession>
<feature type="compositionally biased region" description="Basic and acidic residues" evidence="1">
    <location>
        <begin position="1"/>
        <end position="31"/>
    </location>
</feature>
<dbReference type="AlphaFoldDB" id="A0A087SXQ2"/>
<evidence type="ECO:0000256" key="1">
    <source>
        <dbReference type="SAM" id="MobiDB-lite"/>
    </source>
</evidence>
<dbReference type="Proteomes" id="UP000054359">
    <property type="component" value="Unassembled WGS sequence"/>
</dbReference>